<name>A0ABP9ISZ3_9ACTN</name>
<organism evidence="1 2">
    <name type="scientific">Streptomyces siamensis</name>
    <dbReference type="NCBI Taxonomy" id="1274986"/>
    <lineage>
        <taxon>Bacteria</taxon>
        <taxon>Bacillati</taxon>
        <taxon>Actinomycetota</taxon>
        <taxon>Actinomycetes</taxon>
        <taxon>Kitasatosporales</taxon>
        <taxon>Streptomycetaceae</taxon>
        <taxon>Streptomyces</taxon>
    </lineage>
</organism>
<protein>
    <recommendedName>
        <fullName evidence="3">Secreted protein</fullName>
    </recommendedName>
</protein>
<sequence>MTLCERVSVWVLPTPPSQAKLEPPWAVWPARLVITLVDDWVQGEVPLSKPPLATTCVGVQAAATGAAGGAAAAGVPGSDRAASAVTASALAVMALRGVGLTRNSFEAAGIAACSVPPGRLGVPWTVRGLCLTVA</sequence>
<dbReference type="EMBL" id="BAABKB010000004">
    <property type="protein sequence ID" value="GAA5006131.1"/>
    <property type="molecule type" value="Genomic_DNA"/>
</dbReference>
<keyword evidence="2" id="KW-1185">Reference proteome</keyword>
<evidence type="ECO:0000313" key="2">
    <source>
        <dbReference type="Proteomes" id="UP001501759"/>
    </source>
</evidence>
<accession>A0ABP9ISZ3</accession>
<gene>
    <name evidence="1" type="ORF">GCM10023335_23450</name>
</gene>
<evidence type="ECO:0008006" key="3">
    <source>
        <dbReference type="Google" id="ProtNLM"/>
    </source>
</evidence>
<reference evidence="2" key="1">
    <citation type="journal article" date="2019" name="Int. J. Syst. Evol. Microbiol.">
        <title>The Global Catalogue of Microorganisms (GCM) 10K type strain sequencing project: providing services to taxonomists for standard genome sequencing and annotation.</title>
        <authorList>
            <consortium name="The Broad Institute Genomics Platform"/>
            <consortium name="The Broad Institute Genome Sequencing Center for Infectious Disease"/>
            <person name="Wu L."/>
            <person name="Ma J."/>
        </authorList>
    </citation>
    <scope>NUCLEOTIDE SEQUENCE [LARGE SCALE GENOMIC DNA]</scope>
    <source>
        <strain evidence="2">JCM 18409</strain>
    </source>
</reference>
<comment type="caution">
    <text evidence="1">The sequence shown here is derived from an EMBL/GenBank/DDBJ whole genome shotgun (WGS) entry which is preliminary data.</text>
</comment>
<proteinExistence type="predicted"/>
<dbReference type="Proteomes" id="UP001501759">
    <property type="component" value="Unassembled WGS sequence"/>
</dbReference>
<evidence type="ECO:0000313" key="1">
    <source>
        <dbReference type="EMBL" id="GAA5006131.1"/>
    </source>
</evidence>